<dbReference type="EMBL" id="PEXX01000010">
    <property type="protein sequence ID" value="PIU10934.1"/>
    <property type="molecule type" value="Genomic_DNA"/>
</dbReference>
<dbReference type="SUPFAM" id="SSF102114">
    <property type="entry name" value="Radical SAM enzymes"/>
    <property type="match status" value="1"/>
</dbReference>
<organism evidence="1 2">
    <name type="scientific">Candidatus Kuenenbacteria bacterium CG08_land_8_20_14_0_20_37_23</name>
    <dbReference type="NCBI Taxonomy" id="1974617"/>
    <lineage>
        <taxon>Bacteria</taxon>
        <taxon>Candidatus Kueneniibacteriota</taxon>
    </lineage>
</organism>
<evidence type="ECO:0000313" key="1">
    <source>
        <dbReference type="EMBL" id="PIU10934.1"/>
    </source>
</evidence>
<comment type="caution">
    <text evidence="1">The sequence shown here is derived from an EMBL/GenBank/DDBJ whole genome shotgun (WGS) entry which is preliminary data.</text>
</comment>
<dbReference type="Proteomes" id="UP000230586">
    <property type="component" value="Unassembled WGS sequence"/>
</dbReference>
<dbReference type="AlphaFoldDB" id="A0A2M6XTH7"/>
<dbReference type="InterPro" id="IPR058240">
    <property type="entry name" value="rSAM_sf"/>
</dbReference>
<name>A0A2M6XTH7_9BACT</name>
<feature type="non-terminal residue" evidence="1">
    <location>
        <position position="334"/>
    </location>
</feature>
<gene>
    <name evidence="1" type="ORF">COT27_00535</name>
</gene>
<dbReference type="InterPro" id="IPR013785">
    <property type="entry name" value="Aldolase_TIM"/>
</dbReference>
<dbReference type="PANTHER" id="PTHR11228">
    <property type="entry name" value="RADICAL SAM DOMAIN PROTEIN"/>
    <property type="match status" value="1"/>
</dbReference>
<accession>A0A2M6XTH7</accession>
<reference evidence="2" key="1">
    <citation type="submission" date="2017-09" db="EMBL/GenBank/DDBJ databases">
        <title>Depth-based differentiation of microbial function through sediment-hosted aquifers and enrichment of novel symbionts in the deep terrestrial subsurface.</title>
        <authorList>
            <person name="Probst A.J."/>
            <person name="Ladd B."/>
            <person name="Jarett J.K."/>
            <person name="Geller-Mcgrath D.E."/>
            <person name="Sieber C.M.K."/>
            <person name="Emerson J.B."/>
            <person name="Anantharaman K."/>
            <person name="Thomas B.C."/>
            <person name="Malmstrom R."/>
            <person name="Stieglmeier M."/>
            <person name="Klingl A."/>
            <person name="Woyke T."/>
            <person name="Ryan C.M."/>
            <person name="Banfield J.F."/>
        </authorList>
    </citation>
    <scope>NUCLEOTIDE SEQUENCE [LARGE SCALE GENOMIC DNA]</scope>
</reference>
<dbReference type="InterPro" id="IPR050377">
    <property type="entry name" value="Radical_SAM_PqqE_MftC-like"/>
</dbReference>
<proteinExistence type="predicted"/>
<sequence length="334" mass="37424">MAVSDLGKVLEIFVRQNGKSIDFVGGEPALHPNFLQMVKMCVDTGIEIWIYTNLREFARNQQLAPQLLSIGGDVTVVGKLNVPNPDDPRQKKIQAKMICAPEQAVDEMWQGLKNLLLVGFPEGKIGIENLVRTTNIDFAPDVYETGIKMGFFVDLEIPTCPFTAGIKSFKNWLKLFPDKKQILDCIKKIQEIDRKYKRPVCEKPMMPHLTGRNEAGIGIGCTGFKQGALLTEVDGRVGMCTSGIPLMNNGNQLNILKNPLEEIFSHPNLIARRESCVQINIKEGHCKNCSHWNNCMAGCSALRETLGIVSGSYPLCYLHEWPSKDELIQMYENR</sequence>
<dbReference type="Gene3D" id="3.20.20.70">
    <property type="entry name" value="Aldolase class I"/>
    <property type="match status" value="1"/>
</dbReference>
<protein>
    <recommendedName>
        <fullName evidence="3">Radical SAM core domain-containing protein</fullName>
    </recommendedName>
</protein>
<evidence type="ECO:0000313" key="2">
    <source>
        <dbReference type="Proteomes" id="UP000230586"/>
    </source>
</evidence>
<evidence type="ECO:0008006" key="3">
    <source>
        <dbReference type="Google" id="ProtNLM"/>
    </source>
</evidence>
<dbReference type="PANTHER" id="PTHR11228:SF7">
    <property type="entry name" value="PQQA PEPTIDE CYCLASE"/>
    <property type="match status" value="1"/>
</dbReference>